<evidence type="ECO:0000313" key="4">
    <source>
        <dbReference type="Proteomes" id="UP001165653"/>
    </source>
</evidence>
<dbReference type="InterPro" id="IPR012334">
    <property type="entry name" value="Pectin_lyas_fold"/>
</dbReference>
<reference evidence="3" key="1">
    <citation type="submission" date="2022-10" db="EMBL/GenBank/DDBJ databases">
        <title>Luteolibacter sp. GHJ8, whole genome shotgun sequencing project.</title>
        <authorList>
            <person name="Zhao G."/>
            <person name="Shen L."/>
        </authorList>
    </citation>
    <scope>NUCLEOTIDE SEQUENCE</scope>
    <source>
        <strain evidence="3">GHJ8</strain>
    </source>
</reference>
<dbReference type="RefSeq" id="WP_264515843.1">
    <property type="nucleotide sequence ID" value="NZ_JAPDDR010000013.1"/>
</dbReference>
<dbReference type="EMBL" id="JAPDDR010000013">
    <property type="protein sequence ID" value="MCW1916273.1"/>
    <property type="molecule type" value="Genomic_DNA"/>
</dbReference>
<keyword evidence="4" id="KW-1185">Reference proteome</keyword>
<feature type="region of interest" description="Disordered" evidence="1">
    <location>
        <begin position="394"/>
        <end position="419"/>
    </location>
</feature>
<name>A0ABT3G8T9_9BACT</name>
<keyword evidence="2" id="KW-0732">Signal</keyword>
<accession>A0ABT3G8T9</accession>
<sequence>MKSLPLMLLFSATACLAGDLFVTPQGGGARDGSSVANAAPGSAISEIFDRMAPGDRLRLGTGDYTGLSITLRTGGSPGKPKILEGTPGTRITGTWTIDKPDKGGTAITLAPGLTDVVVKQISLSHHCFAVRAHPSPDQPRARIHFEDIAIQQVRHGFYLSDCDDLLLSGCAMKRYSKHGFRFEEGCDRVTLQHCSADCSEGDAAWETKTEVFPFGFLVGDGKTPNSSFRFEDCVARNNIKSNQTVKYTNGDGFVAEGKNRDVGFLRCLALRNQDGGFDLKVKDVKLTGCIAIGHRRDFRIWHGAVLTNCFAGWSQTGLWTKSGTLTVDTCTLLAHKKSAIELDDESGGPVTLRRCLLGSDEADYTTSIGSIASGSDSILAKSIGELGITHASTPWNGEGKSMDSTKFPDKGYSSRRLNP</sequence>
<dbReference type="Proteomes" id="UP001165653">
    <property type="component" value="Unassembled WGS sequence"/>
</dbReference>
<evidence type="ECO:0000256" key="2">
    <source>
        <dbReference type="SAM" id="SignalP"/>
    </source>
</evidence>
<evidence type="ECO:0000313" key="3">
    <source>
        <dbReference type="EMBL" id="MCW1916273.1"/>
    </source>
</evidence>
<comment type="caution">
    <text evidence="3">The sequence shown here is derived from an EMBL/GenBank/DDBJ whole genome shotgun (WGS) entry which is preliminary data.</text>
</comment>
<proteinExistence type="predicted"/>
<protein>
    <recommendedName>
        <fullName evidence="5">Right handed beta helix domain-containing protein</fullName>
    </recommendedName>
</protein>
<feature type="chain" id="PRO_5045603581" description="Right handed beta helix domain-containing protein" evidence="2">
    <location>
        <begin position="18"/>
        <end position="419"/>
    </location>
</feature>
<feature type="signal peptide" evidence="2">
    <location>
        <begin position="1"/>
        <end position="17"/>
    </location>
</feature>
<organism evidence="3 4">
    <name type="scientific">Luteolibacter rhizosphaerae</name>
    <dbReference type="NCBI Taxonomy" id="2989719"/>
    <lineage>
        <taxon>Bacteria</taxon>
        <taxon>Pseudomonadati</taxon>
        <taxon>Verrucomicrobiota</taxon>
        <taxon>Verrucomicrobiia</taxon>
        <taxon>Verrucomicrobiales</taxon>
        <taxon>Verrucomicrobiaceae</taxon>
        <taxon>Luteolibacter</taxon>
    </lineage>
</organism>
<evidence type="ECO:0008006" key="5">
    <source>
        <dbReference type="Google" id="ProtNLM"/>
    </source>
</evidence>
<dbReference type="PROSITE" id="PS51257">
    <property type="entry name" value="PROKAR_LIPOPROTEIN"/>
    <property type="match status" value="1"/>
</dbReference>
<feature type="compositionally biased region" description="Basic and acidic residues" evidence="1">
    <location>
        <begin position="400"/>
        <end position="409"/>
    </location>
</feature>
<gene>
    <name evidence="3" type="ORF">OJ996_21975</name>
</gene>
<dbReference type="InterPro" id="IPR011050">
    <property type="entry name" value="Pectin_lyase_fold/virulence"/>
</dbReference>
<dbReference type="SUPFAM" id="SSF51126">
    <property type="entry name" value="Pectin lyase-like"/>
    <property type="match status" value="1"/>
</dbReference>
<evidence type="ECO:0000256" key="1">
    <source>
        <dbReference type="SAM" id="MobiDB-lite"/>
    </source>
</evidence>
<dbReference type="Gene3D" id="2.160.20.10">
    <property type="entry name" value="Single-stranded right-handed beta-helix, Pectin lyase-like"/>
    <property type="match status" value="1"/>
</dbReference>